<dbReference type="Proteomes" id="UP001370590">
    <property type="component" value="Unassembled WGS sequence"/>
</dbReference>
<dbReference type="GO" id="GO:0016787">
    <property type="term" value="F:hydrolase activity"/>
    <property type="evidence" value="ECO:0007669"/>
    <property type="project" value="UniProtKB-KW"/>
</dbReference>
<dbReference type="PANTHER" id="PTHR42776:SF27">
    <property type="entry name" value="DIPEPTIDYL PEPTIDASE FAMILY MEMBER 6"/>
    <property type="match status" value="1"/>
</dbReference>
<reference evidence="3 4" key="1">
    <citation type="submission" date="2023-10" db="EMBL/GenBank/DDBJ databases">
        <title>Nicoliella lavandulae sp. nov. isolated from Lavandula angustifolia flowers.</title>
        <authorList>
            <person name="Alcantara C."/>
            <person name="Zuniga M."/>
            <person name="Landete J.M."/>
            <person name="Monedero V."/>
        </authorList>
    </citation>
    <scope>NUCLEOTIDE SEQUENCE [LARGE SCALE GENOMIC DNA]</scope>
    <source>
        <strain evidence="3 4">Es01</strain>
    </source>
</reference>
<keyword evidence="4" id="KW-1185">Reference proteome</keyword>
<evidence type="ECO:0000313" key="4">
    <source>
        <dbReference type="Proteomes" id="UP001370590"/>
    </source>
</evidence>
<dbReference type="Pfam" id="PF00326">
    <property type="entry name" value="Peptidase_S9"/>
    <property type="match status" value="1"/>
</dbReference>
<evidence type="ECO:0000259" key="2">
    <source>
        <dbReference type="Pfam" id="PF00326"/>
    </source>
</evidence>
<dbReference type="Gene3D" id="3.40.50.1820">
    <property type="entry name" value="alpha/beta hydrolase"/>
    <property type="match status" value="1"/>
</dbReference>
<dbReference type="SUPFAM" id="SSF82171">
    <property type="entry name" value="DPP6 N-terminal domain-like"/>
    <property type="match status" value="1"/>
</dbReference>
<dbReference type="Gene3D" id="2.120.10.30">
    <property type="entry name" value="TolB, C-terminal domain"/>
    <property type="match status" value="1"/>
</dbReference>
<name>A0ABU8SIM5_9LACO</name>
<evidence type="ECO:0000313" key="3">
    <source>
        <dbReference type="EMBL" id="MEJ6399752.1"/>
    </source>
</evidence>
<keyword evidence="1 3" id="KW-0378">Hydrolase</keyword>
<dbReference type="InterPro" id="IPR011042">
    <property type="entry name" value="6-blade_b-propeller_TolB-like"/>
</dbReference>
<protein>
    <submittedName>
        <fullName evidence="3">S9 family peptidase</fullName>
        <ecNumber evidence="3">3.4.-.-</ecNumber>
    </submittedName>
</protein>
<dbReference type="InterPro" id="IPR001375">
    <property type="entry name" value="Peptidase_S9_cat"/>
</dbReference>
<accession>A0ABU8SIM5</accession>
<sequence>MTSNKLGVTAQDLYHIKSLTQPNPIGKRAFFVENGIDKASNRYTSQIASVDVDGNYQVWAQGGLNLQPLGTAKNLYYRHLDAKGRFQVMQMPLTGGEALQVTNGDSIVQMRMTPDENVLVFKRVHTNVSSKFSTSDRPRIRHITKLQNRADGIGWISNDKRYSLVMFDLQTHQEVTLFESNYDFDFQGISPDLRKLVFIQSTLHNLTDAIDDTAAVYLYDIEKKKKTWVTSEMPSGIFTDVRFSPNGENLIVIGNDNHYTHATVNHVYLYPIEDGNLYQLNLSDDVDAGFSAGLSTDFAQHRTNLAVYWLDSTHYLFHGYHHGYSRLYIGDLDGTVELVRDNHSEIYDFVPIDFNHVLISASSQKQPSELRIVDLKNFNERKLYNPNEAYEATHQYAEVGGFKFTTTDEQTEVHGWVMHALNFDPKQKSPVVLYVHGGPHDAYGESFMHEFQYLASQGFAVIFMNPRGSTTYGQQFEKAVMGHYGEVDYDDIMKGLDVALNQYPDLDSDRVFLAGGSYGGFFAAWAVGHTDRFKAASVQRPIIDWQALYGTGDIGIRYASGELGKDLYADHADEYYWDKSPLKYAHHVKTPVRIQHGEYDMRVPTNQSEAFFTAVKQTGTDVDYIRYPQSYHGLSRHGLPNLRVQRLLDITEWFRRYLNE</sequence>
<dbReference type="PANTHER" id="PTHR42776">
    <property type="entry name" value="SERINE PEPTIDASE S9 FAMILY MEMBER"/>
    <property type="match status" value="1"/>
</dbReference>
<dbReference type="InterPro" id="IPR029058">
    <property type="entry name" value="AB_hydrolase_fold"/>
</dbReference>
<dbReference type="SUPFAM" id="SSF53474">
    <property type="entry name" value="alpha/beta-Hydrolases"/>
    <property type="match status" value="1"/>
</dbReference>
<proteinExistence type="predicted"/>
<dbReference type="EC" id="3.4.-.-" evidence="3"/>
<dbReference type="RefSeq" id="WP_339959594.1">
    <property type="nucleotide sequence ID" value="NZ_JAWMWH010000001.1"/>
</dbReference>
<dbReference type="EMBL" id="JAWMWH010000001">
    <property type="protein sequence ID" value="MEJ6399752.1"/>
    <property type="molecule type" value="Genomic_DNA"/>
</dbReference>
<evidence type="ECO:0000256" key="1">
    <source>
        <dbReference type="ARBA" id="ARBA00022801"/>
    </source>
</evidence>
<feature type="domain" description="Peptidase S9 prolyl oligopeptidase catalytic" evidence="2">
    <location>
        <begin position="446"/>
        <end position="659"/>
    </location>
</feature>
<organism evidence="3 4">
    <name type="scientific">Nicoliella lavandulae</name>
    <dbReference type="NCBI Taxonomy" id="3082954"/>
    <lineage>
        <taxon>Bacteria</taxon>
        <taxon>Bacillati</taxon>
        <taxon>Bacillota</taxon>
        <taxon>Bacilli</taxon>
        <taxon>Lactobacillales</taxon>
        <taxon>Lactobacillaceae</taxon>
        <taxon>Nicoliella</taxon>
    </lineage>
</organism>
<gene>
    <name evidence="3" type="ORF">R4146_00930</name>
</gene>
<comment type="caution">
    <text evidence="3">The sequence shown here is derived from an EMBL/GenBank/DDBJ whole genome shotgun (WGS) entry which is preliminary data.</text>
</comment>